<protein>
    <submittedName>
        <fullName evidence="1">Uncharacterized protein</fullName>
    </submittedName>
</protein>
<accession>A0A383A686</accession>
<dbReference type="EMBL" id="UINC01189443">
    <property type="protein sequence ID" value="SVE03130.1"/>
    <property type="molecule type" value="Genomic_DNA"/>
</dbReference>
<organism evidence="1">
    <name type="scientific">marine metagenome</name>
    <dbReference type="NCBI Taxonomy" id="408172"/>
    <lineage>
        <taxon>unclassified sequences</taxon>
        <taxon>metagenomes</taxon>
        <taxon>ecological metagenomes</taxon>
    </lineage>
</organism>
<gene>
    <name evidence="1" type="ORF">METZ01_LOCUS455984</name>
</gene>
<reference evidence="1" key="1">
    <citation type="submission" date="2018-05" db="EMBL/GenBank/DDBJ databases">
        <authorList>
            <person name="Lanie J.A."/>
            <person name="Ng W.-L."/>
            <person name="Kazmierczak K.M."/>
            <person name="Andrzejewski T.M."/>
            <person name="Davidsen T.M."/>
            <person name="Wayne K.J."/>
            <person name="Tettelin H."/>
            <person name="Glass J.I."/>
            <person name="Rusch D."/>
            <person name="Podicherti R."/>
            <person name="Tsui H.-C.T."/>
            <person name="Winkler M.E."/>
        </authorList>
    </citation>
    <scope>NUCLEOTIDE SEQUENCE</scope>
</reference>
<feature type="non-terminal residue" evidence="1">
    <location>
        <position position="1"/>
    </location>
</feature>
<proteinExistence type="predicted"/>
<dbReference type="AlphaFoldDB" id="A0A383A686"/>
<evidence type="ECO:0000313" key="1">
    <source>
        <dbReference type="EMBL" id="SVE03130.1"/>
    </source>
</evidence>
<name>A0A383A686_9ZZZZ</name>
<sequence length="57" mass="6193">RENFRHLVPSLQMGVLPALNLCLESPPRLTSVSNLRLGGMIHVLANRGRSISIVTGT</sequence>